<keyword evidence="1" id="KW-0677">Repeat</keyword>
<organism evidence="2 3">
    <name type="scientific">Vicia faba</name>
    <name type="common">Broad bean</name>
    <name type="synonym">Faba vulgaris</name>
    <dbReference type="NCBI Taxonomy" id="3906"/>
    <lineage>
        <taxon>Eukaryota</taxon>
        <taxon>Viridiplantae</taxon>
        <taxon>Streptophyta</taxon>
        <taxon>Embryophyta</taxon>
        <taxon>Tracheophyta</taxon>
        <taxon>Spermatophyta</taxon>
        <taxon>Magnoliopsida</taxon>
        <taxon>eudicotyledons</taxon>
        <taxon>Gunneridae</taxon>
        <taxon>Pentapetalae</taxon>
        <taxon>rosids</taxon>
        <taxon>fabids</taxon>
        <taxon>Fabales</taxon>
        <taxon>Fabaceae</taxon>
        <taxon>Papilionoideae</taxon>
        <taxon>50 kb inversion clade</taxon>
        <taxon>NPAAA clade</taxon>
        <taxon>Hologalegina</taxon>
        <taxon>IRL clade</taxon>
        <taxon>Fabeae</taxon>
        <taxon>Vicia</taxon>
    </lineage>
</organism>
<dbReference type="Proteomes" id="UP001157006">
    <property type="component" value="Chromosome 1L"/>
</dbReference>
<dbReference type="InterPro" id="IPR011990">
    <property type="entry name" value="TPR-like_helical_dom_sf"/>
</dbReference>
<evidence type="ECO:0000313" key="2">
    <source>
        <dbReference type="EMBL" id="CAI8588478.1"/>
    </source>
</evidence>
<name>A0AAV0YUJ8_VICFA</name>
<dbReference type="NCBIfam" id="TIGR00756">
    <property type="entry name" value="PPR"/>
    <property type="match status" value="1"/>
</dbReference>
<dbReference type="GO" id="GO:0003723">
    <property type="term" value="F:RNA binding"/>
    <property type="evidence" value="ECO:0007669"/>
    <property type="project" value="InterPro"/>
</dbReference>
<dbReference type="Pfam" id="PF01535">
    <property type="entry name" value="PPR"/>
    <property type="match status" value="3"/>
</dbReference>
<dbReference type="AlphaFoldDB" id="A0AAV0YUJ8"/>
<evidence type="ECO:0000313" key="3">
    <source>
        <dbReference type="Proteomes" id="UP001157006"/>
    </source>
</evidence>
<keyword evidence="3" id="KW-1185">Reference proteome</keyword>
<accession>A0AAV0YUJ8</accession>
<dbReference type="InterPro" id="IPR002885">
    <property type="entry name" value="PPR_rpt"/>
</dbReference>
<sequence>MIKNGYQNNCFVASVLLTLYANFGELGGVEKLFRRIGDKDITAWNSMILAGARPGHGSSHSMQLLQELCQTTLLQIESATWVAVLKSCENESDLVAGRQIMSLILKSSLVGNALVHIYSVCRLIDDAFKAFVDIEWKDDSSRSSIIGTYKQNDMELEALGLCKEMLNEGVNLTSYSLPLCFSACSQLSAICEGKQLHVLAIKSGYNRDVYVGSSIIDMYAKCGNIEESENVFSEQLEPNEVIFNAMICGYAHHGKAQQAIEVFSSYYCVLDFKGDRNISLVDESRPCDQSVINGQDDPHVVVIISAVDDRSQLVTLAGVVTR</sequence>
<dbReference type="GO" id="GO:0009451">
    <property type="term" value="P:RNA modification"/>
    <property type="evidence" value="ECO:0007669"/>
    <property type="project" value="InterPro"/>
</dbReference>
<dbReference type="PANTHER" id="PTHR47926:SF542">
    <property type="entry name" value="PENTATRICOPEPTIDE REPEAT-CONTAINING PROTEIN"/>
    <property type="match status" value="1"/>
</dbReference>
<dbReference type="EMBL" id="OX451736">
    <property type="protein sequence ID" value="CAI8588478.1"/>
    <property type="molecule type" value="Genomic_DNA"/>
</dbReference>
<evidence type="ECO:0008006" key="4">
    <source>
        <dbReference type="Google" id="ProtNLM"/>
    </source>
</evidence>
<proteinExistence type="predicted"/>
<evidence type="ECO:0000256" key="1">
    <source>
        <dbReference type="ARBA" id="ARBA00022737"/>
    </source>
</evidence>
<reference evidence="2 3" key="1">
    <citation type="submission" date="2023-01" db="EMBL/GenBank/DDBJ databases">
        <authorList>
            <person name="Kreplak J."/>
        </authorList>
    </citation>
    <scope>NUCLEOTIDE SEQUENCE [LARGE SCALE GENOMIC DNA]</scope>
</reference>
<dbReference type="Gene3D" id="1.25.40.10">
    <property type="entry name" value="Tetratricopeptide repeat domain"/>
    <property type="match status" value="2"/>
</dbReference>
<dbReference type="InterPro" id="IPR046960">
    <property type="entry name" value="PPR_At4g14850-like_plant"/>
</dbReference>
<gene>
    <name evidence="2" type="ORF">VFH_I349240</name>
</gene>
<protein>
    <recommendedName>
        <fullName evidence="4">Pentatricopeptide repeat-containing protein</fullName>
    </recommendedName>
</protein>
<dbReference type="PANTHER" id="PTHR47926">
    <property type="entry name" value="PENTATRICOPEPTIDE REPEAT-CONTAINING PROTEIN"/>
    <property type="match status" value="1"/>
</dbReference>